<dbReference type="GO" id="GO:0003676">
    <property type="term" value="F:nucleic acid binding"/>
    <property type="evidence" value="ECO:0007669"/>
    <property type="project" value="InterPro"/>
</dbReference>
<dbReference type="AlphaFoldDB" id="A2SPF2"/>
<name>A2SPF2_METLZ</name>
<dbReference type="Pfam" id="PF01844">
    <property type="entry name" value="HNH"/>
    <property type="match status" value="1"/>
</dbReference>
<dbReference type="GO" id="GO:0008270">
    <property type="term" value="F:zinc ion binding"/>
    <property type="evidence" value="ECO:0007669"/>
    <property type="project" value="InterPro"/>
</dbReference>
<dbReference type="Proteomes" id="UP000000365">
    <property type="component" value="Chromosome"/>
</dbReference>
<keyword evidence="3" id="KW-1185">Reference proteome</keyword>
<dbReference type="Gene3D" id="1.10.30.50">
    <property type="match status" value="1"/>
</dbReference>
<gene>
    <name evidence="2" type="ordered locus">Mlab_0030</name>
</gene>
<evidence type="ECO:0000313" key="3">
    <source>
        <dbReference type="Proteomes" id="UP000000365"/>
    </source>
</evidence>
<reference evidence="2 3" key="1">
    <citation type="journal article" date="2009" name="Stand. Genomic Sci.">
        <title>Complete genome sequence of Methanocorpusculum labreanum type strain Z.</title>
        <authorList>
            <person name="Anderson I.J."/>
            <person name="Sieprawska-Lupa M."/>
            <person name="Goltsman E."/>
            <person name="Lapidus A."/>
            <person name="Copeland A."/>
            <person name="Glavina Del Rio T."/>
            <person name="Tice H."/>
            <person name="Dalin E."/>
            <person name="Barry K."/>
            <person name="Pitluck S."/>
            <person name="Hauser L."/>
            <person name="Land M."/>
            <person name="Lucas S."/>
            <person name="Richardson P."/>
            <person name="Whitman W.B."/>
            <person name="Kyrpides N.C."/>
        </authorList>
    </citation>
    <scope>NUCLEOTIDE SEQUENCE [LARGE SCALE GENOMIC DNA]</scope>
    <source>
        <strain evidence="3">ATCC 43576 / DSM 4855 / Z</strain>
    </source>
</reference>
<dbReference type="CDD" id="cd00085">
    <property type="entry name" value="HNHc"/>
    <property type="match status" value="1"/>
</dbReference>
<dbReference type="OrthoDB" id="130393at2157"/>
<evidence type="ECO:0000259" key="1">
    <source>
        <dbReference type="Pfam" id="PF01844"/>
    </source>
</evidence>
<dbReference type="STRING" id="410358.Mlab_0030"/>
<dbReference type="eggNOG" id="arCOG09398">
    <property type="taxonomic scope" value="Archaea"/>
</dbReference>
<feature type="domain" description="HNH" evidence="1">
    <location>
        <begin position="19"/>
        <end position="66"/>
    </location>
</feature>
<dbReference type="GeneID" id="4796155"/>
<accession>A2SPF2</accession>
<dbReference type="GO" id="GO:0004519">
    <property type="term" value="F:endonuclease activity"/>
    <property type="evidence" value="ECO:0007669"/>
    <property type="project" value="InterPro"/>
</dbReference>
<dbReference type="InterPro" id="IPR003615">
    <property type="entry name" value="HNH_nuc"/>
</dbReference>
<sequence>MTFTEDVVRNAFEKVNGYCQICGKKLIYANRGNAVGRGGWDAKHIKPVSDGGKDEVRNCMILCMDCLEKPESSTPEKTSTENVDILSFRERRKLL</sequence>
<protein>
    <recommendedName>
        <fullName evidence="1">HNH domain-containing protein</fullName>
    </recommendedName>
</protein>
<dbReference type="EMBL" id="CP000559">
    <property type="protein sequence ID" value="ABN06208.1"/>
    <property type="molecule type" value="Genomic_DNA"/>
</dbReference>
<organism evidence="2 3">
    <name type="scientific">Methanocorpusculum labreanum (strain ATCC 43576 / DSM 4855 / Z)</name>
    <dbReference type="NCBI Taxonomy" id="410358"/>
    <lineage>
        <taxon>Archaea</taxon>
        <taxon>Methanobacteriati</taxon>
        <taxon>Methanobacteriota</taxon>
        <taxon>Stenosarchaea group</taxon>
        <taxon>Methanomicrobia</taxon>
        <taxon>Methanomicrobiales</taxon>
        <taxon>Methanocorpusculaceae</taxon>
        <taxon>Methanocorpusculum</taxon>
    </lineage>
</organism>
<dbReference type="RefSeq" id="WP_011832409.1">
    <property type="nucleotide sequence ID" value="NC_008942.1"/>
</dbReference>
<evidence type="ECO:0000313" key="2">
    <source>
        <dbReference type="EMBL" id="ABN06208.1"/>
    </source>
</evidence>
<dbReference type="HOGENOM" id="CLU_2366222_0_0_2"/>
<proteinExistence type="predicted"/>
<dbReference type="InterPro" id="IPR002711">
    <property type="entry name" value="HNH"/>
</dbReference>
<dbReference type="KEGG" id="mla:Mlab_0030"/>